<accession>A0AA37T6R9</accession>
<comment type="similarity">
    <text evidence="1">Belongs to the E.coli NlpD/Haemophilus LppB family.</text>
</comment>
<dbReference type="CDD" id="cd12797">
    <property type="entry name" value="M23_peptidase"/>
    <property type="match status" value="1"/>
</dbReference>
<keyword evidence="5" id="KW-1185">Reference proteome</keyword>
<evidence type="ECO:0000259" key="3">
    <source>
        <dbReference type="PROSITE" id="PS51782"/>
    </source>
</evidence>
<organism evidence="4 5">
    <name type="scientific">Agaribacter marinus</name>
    <dbReference type="NCBI Taxonomy" id="1431249"/>
    <lineage>
        <taxon>Bacteria</taxon>
        <taxon>Pseudomonadati</taxon>
        <taxon>Pseudomonadota</taxon>
        <taxon>Gammaproteobacteria</taxon>
        <taxon>Alteromonadales</taxon>
        <taxon>Alteromonadaceae</taxon>
        <taxon>Agaribacter</taxon>
    </lineage>
</organism>
<proteinExistence type="inferred from homology"/>
<dbReference type="GO" id="GO:0004222">
    <property type="term" value="F:metalloendopeptidase activity"/>
    <property type="evidence" value="ECO:0007669"/>
    <property type="project" value="TreeGrafter"/>
</dbReference>
<dbReference type="PROSITE" id="PS51782">
    <property type="entry name" value="LYSM"/>
    <property type="match status" value="1"/>
</dbReference>
<keyword evidence="4" id="KW-0449">Lipoprotein</keyword>
<dbReference type="InterPro" id="IPR011055">
    <property type="entry name" value="Dup_hybrid_motif"/>
</dbReference>
<dbReference type="InterPro" id="IPR050570">
    <property type="entry name" value="Cell_wall_metabolism_enzyme"/>
</dbReference>
<reference evidence="4" key="1">
    <citation type="journal article" date="2014" name="Int. J. Syst. Evol. Microbiol.">
        <title>Complete genome sequence of Corynebacterium casei LMG S-19264T (=DSM 44701T), isolated from a smear-ripened cheese.</title>
        <authorList>
            <consortium name="US DOE Joint Genome Institute (JGI-PGF)"/>
            <person name="Walter F."/>
            <person name="Albersmeier A."/>
            <person name="Kalinowski J."/>
            <person name="Ruckert C."/>
        </authorList>
    </citation>
    <scope>NUCLEOTIDE SEQUENCE</scope>
    <source>
        <strain evidence="4">NBRC 110023</strain>
    </source>
</reference>
<dbReference type="Pfam" id="PF01551">
    <property type="entry name" value="Peptidase_M23"/>
    <property type="match status" value="1"/>
</dbReference>
<protein>
    <submittedName>
        <fullName evidence="4">Lipoprotein NlpD</fullName>
    </submittedName>
</protein>
<dbReference type="PANTHER" id="PTHR21666:SF263">
    <property type="entry name" value="MUREIN HYDROLASE ACTIVATOR NLPD"/>
    <property type="match status" value="1"/>
</dbReference>
<name>A0AA37T6R9_9ALTE</name>
<feature type="domain" description="LysM" evidence="3">
    <location>
        <begin position="3"/>
        <end position="47"/>
    </location>
</feature>
<dbReference type="InterPro" id="IPR018392">
    <property type="entry name" value="LysM"/>
</dbReference>
<evidence type="ECO:0000313" key="4">
    <source>
        <dbReference type="EMBL" id="GLR72550.1"/>
    </source>
</evidence>
<dbReference type="CDD" id="cd00118">
    <property type="entry name" value="LysM"/>
    <property type="match status" value="1"/>
</dbReference>
<dbReference type="PANTHER" id="PTHR21666">
    <property type="entry name" value="PEPTIDASE-RELATED"/>
    <property type="match status" value="1"/>
</dbReference>
<dbReference type="Proteomes" id="UP001156601">
    <property type="component" value="Unassembled WGS sequence"/>
</dbReference>
<dbReference type="SMART" id="SM00257">
    <property type="entry name" value="LysM"/>
    <property type="match status" value="1"/>
</dbReference>
<dbReference type="InterPro" id="IPR036779">
    <property type="entry name" value="LysM_dom_sf"/>
</dbReference>
<evidence type="ECO:0000256" key="2">
    <source>
        <dbReference type="SAM" id="MobiDB-lite"/>
    </source>
</evidence>
<dbReference type="GO" id="GO:0032153">
    <property type="term" value="C:cell division site"/>
    <property type="evidence" value="ECO:0007669"/>
    <property type="project" value="TreeGrafter"/>
</dbReference>
<evidence type="ECO:0000256" key="1">
    <source>
        <dbReference type="ARBA" id="ARBA00038420"/>
    </source>
</evidence>
<gene>
    <name evidence="4" type="primary">nlpD</name>
    <name evidence="4" type="ORF">GCM10007852_34580</name>
</gene>
<reference evidence="4" key="2">
    <citation type="submission" date="2023-01" db="EMBL/GenBank/DDBJ databases">
        <title>Draft genome sequence of Agaribacter marinus strain NBRC 110023.</title>
        <authorList>
            <person name="Sun Q."/>
            <person name="Mori K."/>
        </authorList>
    </citation>
    <scope>NUCLEOTIDE SEQUENCE</scope>
    <source>
        <strain evidence="4">NBRC 110023</strain>
    </source>
</reference>
<evidence type="ECO:0000313" key="5">
    <source>
        <dbReference type="Proteomes" id="UP001156601"/>
    </source>
</evidence>
<dbReference type="SUPFAM" id="SSF51261">
    <property type="entry name" value="Duplicated hybrid motif"/>
    <property type="match status" value="1"/>
</dbReference>
<dbReference type="Gene3D" id="2.70.70.10">
    <property type="entry name" value="Glucose Permease (Domain IIA)"/>
    <property type="match status" value="1"/>
</dbReference>
<sequence>MGDTYTVKPGDTLFSIAFYSGNSYRDLALWNDIQAPFRIYPKQTLKLRNLNRRSTTANKTKSHPAKPSSTPKIVTADKPKQVIVDDQSTQAYRGEQSKHRKIQISRSKASTKSYKERQWIWPAKGINKVATVGIDGNNRGIDILGVAGTDILAAANGKVVYAGNALKGYGNLIIVKHDENYLSAYAHNERILVTEQSYVTQGQKIATMGNSGASETMLHFEIRKKGRSIDPLEYLP</sequence>
<feature type="region of interest" description="Disordered" evidence="2">
    <location>
        <begin position="50"/>
        <end position="73"/>
    </location>
</feature>
<dbReference type="Pfam" id="PF01476">
    <property type="entry name" value="LysM"/>
    <property type="match status" value="1"/>
</dbReference>
<dbReference type="AlphaFoldDB" id="A0AA37T6R9"/>
<comment type="caution">
    <text evidence="4">The sequence shown here is derived from an EMBL/GenBank/DDBJ whole genome shotgun (WGS) entry which is preliminary data.</text>
</comment>
<dbReference type="Gene3D" id="3.10.350.10">
    <property type="entry name" value="LysM domain"/>
    <property type="match status" value="1"/>
</dbReference>
<dbReference type="InterPro" id="IPR016047">
    <property type="entry name" value="M23ase_b-sheet_dom"/>
</dbReference>
<dbReference type="EMBL" id="BSOT01000011">
    <property type="protein sequence ID" value="GLR72550.1"/>
    <property type="molecule type" value="Genomic_DNA"/>
</dbReference>
<dbReference type="GO" id="GO:0009279">
    <property type="term" value="C:cell outer membrane"/>
    <property type="evidence" value="ECO:0007669"/>
    <property type="project" value="TreeGrafter"/>
</dbReference>